<comment type="caution">
    <text evidence="3">The sequence shown here is derived from an EMBL/GenBank/DDBJ whole genome shotgun (WGS) entry which is preliminary data.</text>
</comment>
<dbReference type="AlphaFoldDB" id="A0A938X7V5"/>
<feature type="signal peptide" evidence="2">
    <location>
        <begin position="1"/>
        <end position="19"/>
    </location>
</feature>
<proteinExistence type="predicted"/>
<reference evidence="3" key="2">
    <citation type="journal article" date="2021" name="Sci. Rep.">
        <title>The distribution of antibiotic resistance genes in chicken gut microbiota commensals.</title>
        <authorList>
            <person name="Juricova H."/>
            <person name="Matiasovicova J."/>
            <person name="Kubasova T."/>
            <person name="Cejkova D."/>
            <person name="Rychlik I."/>
        </authorList>
    </citation>
    <scope>NUCLEOTIDE SEQUENCE</scope>
    <source>
        <strain evidence="3">An559</strain>
    </source>
</reference>
<keyword evidence="4" id="KW-1185">Reference proteome</keyword>
<evidence type="ECO:0000256" key="2">
    <source>
        <dbReference type="SAM" id="SignalP"/>
    </source>
</evidence>
<sequence length="173" mass="18191">MLKKLLAIATALVLTLAFAACSNDSGSTSGTESSKEPSKTTEESTETESKAEEELETPSGDKVELPEGTAYADTDISADWPSDLPASLPKMKGELTVKATMTGETVAFAGVTEEDALNYMALCDAAAEESTGAYNDGKKIVLNGKFDGETLTITYYIEAVGSTHNANDLKIAF</sequence>
<dbReference type="RefSeq" id="WP_204447588.1">
    <property type="nucleotide sequence ID" value="NZ_JACJKY010000018.1"/>
</dbReference>
<name>A0A938X7V5_9FIRM</name>
<dbReference type="Proteomes" id="UP000774750">
    <property type="component" value="Unassembled WGS sequence"/>
</dbReference>
<organism evidence="3 4">
    <name type="scientific">Merdimmobilis hominis</name>
    <dbReference type="NCBI Taxonomy" id="2897707"/>
    <lineage>
        <taxon>Bacteria</taxon>
        <taxon>Bacillati</taxon>
        <taxon>Bacillota</taxon>
        <taxon>Clostridia</taxon>
        <taxon>Eubacteriales</taxon>
        <taxon>Oscillospiraceae</taxon>
        <taxon>Merdimmobilis</taxon>
    </lineage>
</organism>
<evidence type="ECO:0000313" key="3">
    <source>
        <dbReference type="EMBL" id="MBM6921548.1"/>
    </source>
</evidence>
<dbReference type="PROSITE" id="PS51257">
    <property type="entry name" value="PROKAR_LIPOPROTEIN"/>
    <property type="match status" value="1"/>
</dbReference>
<evidence type="ECO:0000313" key="4">
    <source>
        <dbReference type="Proteomes" id="UP000774750"/>
    </source>
</evidence>
<protein>
    <recommendedName>
        <fullName evidence="5">Lipoprotein</fullName>
    </recommendedName>
</protein>
<feature type="chain" id="PRO_5036699247" description="Lipoprotein" evidence="2">
    <location>
        <begin position="20"/>
        <end position="173"/>
    </location>
</feature>
<dbReference type="EMBL" id="JACJKY010000018">
    <property type="protein sequence ID" value="MBM6921548.1"/>
    <property type="molecule type" value="Genomic_DNA"/>
</dbReference>
<feature type="compositionally biased region" description="Low complexity" evidence="1">
    <location>
        <begin position="22"/>
        <end position="32"/>
    </location>
</feature>
<reference evidence="3" key="1">
    <citation type="submission" date="2020-08" db="EMBL/GenBank/DDBJ databases">
        <authorList>
            <person name="Cejkova D."/>
            <person name="Kubasova T."/>
            <person name="Jahodarova E."/>
            <person name="Rychlik I."/>
        </authorList>
    </citation>
    <scope>NUCLEOTIDE SEQUENCE</scope>
    <source>
        <strain evidence="3">An559</strain>
    </source>
</reference>
<feature type="compositionally biased region" description="Basic and acidic residues" evidence="1">
    <location>
        <begin position="33"/>
        <end position="52"/>
    </location>
</feature>
<keyword evidence="2" id="KW-0732">Signal</keyword>
<evidence type="ECO:0000256" key="1">
    <source>
        <dbReference type="SAM" id="MobiDB-lite"/>
    </source>
</evidence>
<accession>A0A938X7V5</accession>
<evidence type="ECO:0008006" key="5">
    <source>
        <dbReference type="Google" id="ProtNLM"/>
    </source>
</evidence>
<feature type="region of interest" description="Disordered" evidence="1">
    <location>
        <begin position="22"/>
        <end position="85"/>
    </location>
</feature>
<gene>
    <name evidence="3" type="ORF">H6A12_10315</name>
</gene>